<dbReference type="GO" id="GO:0046872">
    <property type="term" value="F:metal ion binding"/>
    <property type="evidence" value="ECO:0007669"/>
    <property type="project" value="UniProtKB-KW"/>
</dbReference>
<dbReference type="EMBL" id="JAPHEH010000001">
    <property type="protein sequence ID" value="MDG4475131.1"/>
    <property type="molecule type" value="Genomic_DNA"/>
</dbReference>
<keyword evidence="15" id="KW-1185">Reference proteome</keyword>
<dbReference type="Pfam" id="PF05951">
    <property type="entry name" value="Peptidase_M15_2"/>
    <property type="match status" value="1"/>
</dbReference>
<dbReference type="InterPro" id="IPR006311">
    <property type="entry name" value="TAT_signal"/>
</dbReference>
<dbReference type="InterPro" id="IPR010275">
    <property type="entry name" value="MepK"/>
</dbReference>
<dbReference type="Proteomes" id="UP001154240">
    <property type="component" value="Unassembled WGS sequence"/>
</dbReference>
<evidence type="ECO:0000256" key="9">
    <source>
        <dbReference type="ARBA" id="ARBA00023049"/>
    </source>
</evidence>
<dbReference type="PANTHER" id="PTHR37425:SF1">
    <property type="entry name" value="OUTER MEMBRANE PROTEIN"/>
    <property type="match status" value="1"/>
</dbReference>
<comment type="similarity">
    <text evidence="11">Belongs to the peptidase M15 family.</text>
</comment>
<evidence type="ECO:0000256" key="1">
    <source>
        <dbReference type="ARBA" id="ARBA00001947"/>
    </source>
</evidence>
<dbReference type="GO" id="GO:0071555">
    <property type="term" value="P:cell wall organization"/>
    <property type="evidence" value="ECO:0007669"/>
    <property type="project" value="UniProtKB-KW"/>
</dbReference>
<evidence type="ECO:0000256" key="3">
    <source>
        <dbReference type="ARBA" id="ARBA00022670"/>
    </source>
</evidence>
<proteinExistence type="inferred from homology"/>
<keyword evidence="6" id="KW-0378">Hydrolase</keyword>
<evidence type="ECO:0000256" key="11">
    <source>
        <dbReference type="ARBA" id="ARBA00093448"/>
    </source>
</evidence>
<evidence type="ECO:0000256" key="8">
    <source>
        <dbReference type="ARBA" id="ARBA00023014"/>
    </source>
</evidence>
<dbReference type="GO" id="GO:0006508">
    <property type="term" value="P:proteolysis"/>
    <property type="evidence" value="ECO:0007669"/>
    <property type="project" value="UniProtKB-KW"/>
</dbReference>
<dbReference type="SUPFAM" id="SSF55166">
    <property type="entry name" value="Hedgehog/DD-peptidase"/>
    <property type="match status" value="1"/>
</dbReference>
<evidence type="ECO:0000256" key="6">
    <source>
        <dbReference type="ARBA" id="ARBA00022801"/>
    </source>
</evidence>
<evidence type="ECO:0000256" key="7">
    <source>
        <dbReference type="ARBA" id="ARBA00022833"/>
    </source>
</evidence>
<reference evidence="14" key="2">
    <citation type="submission" date="2022-10" db="EMBL/GenBank/DDBJ databases">
        <authorList>
            <person name="Aronson H.S."/>
        </authorList>
    </citation>
    <scope>NUCLEOTIDE SEQUENCE</scope>
    <source>
        <strain evidence="14">RS19-109</strain>
    </source>
</reference>
<feature type="signal peptide" evidence="13">
    <location>
        <begin position="1"/>
        <end position="29"/>
    </location>
</feature>
<comment type="cofactor">
    <cofactor evidence="1">
        <name>Zn(2+)</name>
        <dbReference type="ChEBI" id="CHEBI:29105"/>
    </cofactor>
</comment>
<reference evidence="14" key="1">
    <citation type="journal article" date="2022" name="bioRxiv">
        <title>Thiovibrio frasassiensisgen. nov., sp. nov., an autotrophic, elemental sulfur disproportionating bacterium isolated from sulfidic karst sediment, and proposal of Thiovibrionaceae fam. nov.</title>
        <authorList>
            <person name="Aronson H."/>
            <person name="Thomas C."/>
            <person name="Bhattacharyya M."/>
            <person name="Eckstein S."/>
            <person name="Jensen S."/>
            <person name="Barco R."/>
            <person name="Macalady J."/>
            <person name="Amend J."/>
        </authorList>
    </citation>
    <scope>NUCLEOTIDE SEQUENCE</scope>
    <source>
        <strain evidence="14">RS19-109</strain>
    </source>
</reference>
<evidence type="ECO:0000313" key="14">
    <source>
        <dbReference type="EMBL" id="MDG4475131.1"/>
    </source>
</evidence>
<sequence>MRLPFSRRSFLKASLLTTLAFLHPGTTQASFLPKKQPSGRLNLYNIHTGEKLNTTYRDPDGTYNPQAINELNRLLRCHHTNEQHPIDLQTLDFLDQVNTQLGSTNEIHVISGFRSPKYNDYLISKGHKVAKHSLHLEGRAIDIRIPGTALSTLQRTALSFRLGGVGYYPSEDFVHIDSGSFRTW</sequence>
<gene>
    <name evidence="14" type="ORF">OLX77_03030</name>
</gene>
<protein>
    <recommendedName>
        <fullName evidence="12">Murein endopeptidase K</fullName>
    </recommendedName>
</protein>
<feature type="chain" id="PRO_5040890652" description="Murein endopeptidase K" evidence="13">
    <location>
        <begin position="30"/>
        <end position="184"/>
    </location>
</feature>
<evidence type="ECO:0000256" key="4">
    <source>
        <dbReference type="ARBA" id="ARBA00022723"/>
    </source>
</evidence>
<dbReference type="AlphaFoldDB" id="A0A9X4RKK8"/>
<keyword evidence="5 13" id="KW-0732">Signal</keyword>
<evidence type="ECO:0000256" key="12">
    <source>
        <dbReference type="ARBA" id="ARBA00093666"/>
    </source>
</evidence>
<organism evidence="14 15">
    <name type="scientific">Thiovibrio frasassiensis</name>
    <dbReference type="NCBI Taxonomy" id="2984131"/>
    <lineage>
        <taxon>Bacteria</taxon>
        <taxon>Pseudomonadati</taxon>
        <taxon>Thermodesulfobacteriota</taxon>
        <taxon>Desulfobulbia</taxon>
        <taxon>Desulfobulbales</taxon>
        <taxon>Thiovibrionaceae</taxon>
        <taxon>Thiovibrio</taxon>
    </lineage>
</organism>
<accession>A0A9X4RKK8</accession>
<dbReference type="GO" id="GO:0008237">
    <property type="term" value="F:metallopeptidase activity"/>
    <property type="evidence" value="ECO:0007669"/>
    <property type="project" value="UniProtKB-KW"/>
</dbReference>
<dbReference type="PANTHER" id="PTHR37425">
    <property type="match status" value="1"/>
</dbReference>
<dbReference type="GO" id="GO:0051536">
    <property type="term" value="F:iron-sulfur cluster binding"/>
    <property type="evidence" value="ECO:0007669"/>
    <property type="project" value="UniProtKB-KW"/>
</dbReference>
<comment type="caution">
    <text evidence="14">The sequence shown here is derived from an EMBL/GenBank/DDBJ whole genome shotgun (WGS) entry which is preliminary data.</text>
</comment>
<comment type="pathway">
    <text evidence="2">Cell wall biogenesis; cell wall polysaccharide biosynthesis.</text>
</comment>
<dbReference type="RefSeq" id="WP_307632107.1">
    <property type="nucleotide sequence ID" value="NZ_JAPHEH010000001.1"/>
</dbReference>
<evidence type="ECO:0000256" key="5">
    <source>
        <dbReference type="ARBA" id="ARBA00022729"/>
    </source>
</evidence>
<keyword evidence="3" id="KW-0645">Protease</keyword>
<keyword evidence="9" id="KW-0482">Metalloprotease</keyword>
<dbReference type="InterPro" id="IPR009045">
    <property type="entry name" value="Zn_M74/Hedgehog-like"/>
</dbReference>
<dbReference type="Gene3D" id="3.30.1380.10">
    <property type="match status" value="1"/>
</dbReference>
<name>A0A9X4RKK8_9BACT</name>
<keyword evidence="7" id="KW-0862">Zinc</keyword>
<keyword evidence="4" id="KW-0479">Metal-binding</keyword>
<evidence type="ECO:0000313" key="15">
    <source>
        <dbReference type="Proteomes" id="UP001154240"/>
    </source>
</evidence>
<dbReference type="PROSITE" id="PS51318">
    <property type="entry name" value="TAT"/>
    <property type="match status" value="1"/>
</dbReference>
<keyword evidence="8" id="KW-0411">Iron-sulfur</keyword>
<evidence type="ECO:0000256" key="13">
    <source>
        <dbReference type="SAM" id="SignalP"/>
    </source>
</evidence>
<keyword evidence="10" id="KW-0961">Cell wall biogenesis/degradation</keyword>
<evidence type="ECO:0000256" key="10">
    <source>
        <dbReference type="ARBA" id="ARBA00023316"/>
    </source>
</evidence>
<evidence type="ECO:0000256" key="2">
    <source>
        <dbReference type="ARBA" id="ARBA00004776"/>
    </source>
</evidence>
<keyword evidence="8" id="KW-0408">Iron</keyword>